<evidence type="ECO:0000313" key="2">
    <source>
        <dbReference type="Proteomes" id="UP000269044"/>
    </source>
</evidence>
<dbReference type="EMBL" id="RBRA01000177">
    <property type="protein sequence ID" value="RMQ23093.1"/>
    <property type="molecule type" value="Genomic_DNA"/>
</dbReference>
<comment type="caution">
    <text evidence="1">The sequence shown here is derived from an EMBL/GenBank/DDBJ whole genome shotgun (WGS) entry which is preliminary data.</text>
</comment>
<dbReference type="AlphaFoldDB" id="A0A3M4K284"/>
<proteinExistence type="predicted"/>
<accession>A0A3M4K284</accession>
<organism evidence="1 2">
    <name type="scientific">Pseudomonas syringae pv. delphinii</name>
    <dbReference type="NCBI Taxonomy" id="192088"/>
    <lineage>
        <taxon>Bacteria</taxon>
        <taxon>Pseudomonadati</taxon>
        <taxon>Pseudomonadota</taxon>
        <taxon>Gammaproteobacteria</taxon>
        <taxon>Pseudomonadales</taxon>
        <taxon>Pseudomonadaceae</taxon>
        <taxon>Pseudomonas</taxon>
    </lineage>
</organism>
<sequence length="63" mass="7029">MNSFRGHEMHSGLVQLAYAYFDGATTAAGSTINQNIPAEQLGVARARQRNIEGWKRPVKIRKD</sequence>
<dbReference type="Proteomes" id="UP000269044">
    <property type="component" value="Unassembled WGS sequence"/>
</dbReference>
<reference evidence="1 2" key="1">
    <citation type="submission" date="2018-08" db="EMBL/GenBank/DDBJ databases">
        <title>Recombination of ecologically and evolutionarily significant loci maintains genetic cohesion in the Pseudomonas syringae species complex.</title>
        <authorList>
            <person name="Dillon M."/>
            <person name="Thakur S."/>
            <person name="Almeida R.N.D."/>
            <person name="Weir B.S."/>
            <person name="Guttman D.S."/>
        </authorList>
    </citation>
    <scope>NUCLEOTIDE SEQUENCE [LARGE SCALE GENOMIC DNA]</scope>
    <source>
        <strain evidence="1 2">ICMP 13052</strain>
    </source>
</reference>
<protein>
    <submittedName>
        <fullName evidence="1">Bifunctional protein GlmU</fullName>
    </submittedName>
</protein>
<gene>
    <name evidence="1" type="ORF">ALQ08_02555</name>
</gene>
<name>A0A3M4K284_9PSED</name>
<evidence type="ECO:0000313" key="1">
    <source>
        <dbReference type="EMBL" id="RMQ23093.1"/>
    </source>
</evidence>